<feature type="compositionally biased region" description="Basic and acidic residues" evidence="1">
    <location>
        <begin position="78"/>
        <end position="94"/>
    </location>
</feature>
<comment type="caution">
    <text evidence="2">The sequence shown here is derived from an EMBL/GenBank/DDBJ whole genome shotgun (WGS) entry which is preliminary data.</text>
</comment>
<reference evidence="2 3" key="1">
    <citation type="submission" date="2020-08" db="EMBL/GenBank/DDBJ databases">
        <title>Sequencing the genomes of 1000 actinobacteria strains.</title>
        <authorList>
            <person name="Klenk H.-P."/>
        </authorList>
    </citation>
    <scope>NUCLEOTIDE SEQUENCE [LARGE SCALE GENOMIC DNA]</scope>
    <source>
        <strain evidence="2 3">DSM 105369</strain>
    </source>
</reference>
<feature type="region of interest" description="Disordered" evidence="1">
    <location>
        <begin position="151"/>
        <end position="207"/>
    </location>
</feature>
<evidence type="ECO:0000256" key="1">
    <source>
        <dbReference type="SAM" id="MobiDB-lite"/>
    </source>
</evidence>
<sequence length="231" mass="24409">MADSGPAGRNVPGPRLDHSRGPFRRMHRSCDTCAARNTLVNNDFHTIIGCARRQPSSGLASLRAASGLARSRQGRLPNRHEQVSGRKADARETTTEAGGGSGEPASRAVQRPREESSKKAQSRRSMDSCSARRASSCSSVMMWSFRCSAGPAEVPQESGAGHGTECVDVASDQRSAGSPRRGADLELAAAADKDEAPRHVSQGTPGCPTCDIPISIFGLPTIGRARDRSMA</sequence>
<feature type="region of interest" description="Disordered" evidence="1">
    <location>
        <begin position="1"/>
        <end position="24"/>
    </location>
</feature>
<protein>
    <submittedName>
        <fullName evidence="2">Uncharacterized protein</fullName>
    </submittedName>
</protein>
<gene>
    <name evidence="2" type="ORF">FHU39_000335</name>
</gene>
<dbReference type="Proteomes" id="UP000559182">
    <property type="component" value="Unassembled WGS sequence"/>
</dbReference>
<dbReference type="AlphaFoldDB" id="A0A839N6H0"/>
<organism evidence="2 3">
    <name type="scientific">Flexivirga oryzae</name>
    <dbReference type="NCBI Taxonomy" id="1794944"/>
    <lineage>
        <taxon>Bacteria</taxon>
        <taxon>Bacillati</taxon>
        <taxon>Actinomycetota</taxon>
        <taxon>Actinomycetes</taxon>
        <taxon>Micrococcales</taxon>
        <taxon>Dermacoccaceae</taxon>
        <taxon>Flexivirga</taxon>
    </lineage>
</organism>
<feature type="region of interest" description="Disordered" evidence="1">
    <location>
        <begin position="61"/>
        <end position="131"/>
    </location>
</feature>
<name>A0A839N6H0_9MICO</name>
<evidence type="ECO:0000313" key="2">
    <source>
        <dbReference type="EMBL" id="MBB2890351.1"/>
    </source>
</evidence>
<evidence type="ECO:0000313" key="3">
    <source>
        <dbReference type="Proteomes" id="UP000559182"/>
    </source>
</evidence>
<feature type="compositionally biased region" description="Low complexity" evidence="1">
    <location>
        <begin position="61"/>
        <end position="75"/>
    </location>
</feature>
<accession>A0A839N6H0</accession>
<dbReference type="EMBL" id="JACHVQ010000001">
    <property type="protein sequence ID" value="MBB2890351.1"/>
    <property type="molecule type" value="Genomic_DNA"/>
</dbReference>
<keyword evidence="3" id="KW-1185">Reference proteome</keyword>
<proteinExistence type="predicted"/>